<feature type="transmembrane region" description="Helical" evidence="1">
    <location>
        <begin position="294"/>
        <end position="313"/>
    </location>
</feature>
<dbReference type="PANTHER" id="PTHR43044:SF1">
    <property type="entry name" value="QUINOL:CYTOCHROME C OXIDOREDUCTASE QUINONE-BINDING SUBUNIT 2"/>
    <property type="match status" value="1"/>
</dbReference>
<feature type="transmembrane region" description="Helical" evidence="1">
    <location>
        <begin position="325"/>
        <end position="345"/>
    </location>
</feature>
<accession>I2Q390</accession>
<reference evidence="2" key="1">
    <citation type="submission" date="2011-11" db="EMBL/GenBank/DDBJ databases">
        <title>Improved High-Quality Draft sequence of Desulfovibrio sp. U5L.</title>
        <authorList>
            <consortium name="US DOE Joint Genome Institute"/>
            <person name="Lucas S."/>
            <person name="Han J."/>
            <person name="Lapidus A."/>
            <person name="Cheng J.-F."/>
            <person name="Goodwin L."/>
            <person name="Pitluck S."/>
            <person name="Peters L."/>
            <person name="Ovchinnikova G."/>
            <person name="Held B."/>
            <person name="Detter J.C."/>
            <person name="Han C."/>
            <person name="Tapia R."/>
            <person name="Land M."/>
            <person name="Hauser L."/>
            <person name="Kyrpides N."/>
            <person name="Ivanova N."/>
            <person name="Pagani I."/>
            <person name="Gabster J."/>
            <person name="Walker C."/>
            <person name="Stolyar S."/>
            <person name="Stahl D."/>
            <person name="Arkin A."/>
            <person name="Dehal P."/>
            <person name="Hazen T."/>
            <person name="Woyke T."/>
        </authorList>
    </citation>
    <scope>NUCLEOTIDE SEQUENCE [LARGE SCALE GENOMIC DNA]</scope>
    <source>
        <strain evidence="2">U5L</strain>
    </source>
</reference>
<protein>
    <recommendedName>
        <fullName evidence="3">Polysulfide reductase</fullName>
    </recommendedName>
</protein>
<proteinExistence type="predicted"/>
<dbReference type="eggNOG" id="COG5557">
    <property type="taxonomic scope" value="Bacteria"/>
</dbReference>
<organism evidence="2">
    <name type="scientific">Desulfovibrio sp. U5L</name>
    <dbReference type="NCBI Taxonomy" id="596152"/>
    <lineage>
        <taxon>Bacteria</taxon>
        <taxon>Pseudomonadati</taxon>
        <taxon>Thermodesulfobacteriota</taxon>
        <taxon>Desulfovibrionia</taxon>
        <taxon>Desulfovibrionales</taxon>
        <taxon>Desulfovibrionaceae</taxon>
        <taxon>Desulfovibrio</taxon>
    </lineage>
</organism>
<keyword evidence="1" id="KW-1133">Transmembrane helix</keyword>
<feature type="transmembrane region" description="Helical" evidence="1">
    <location>
        <begin position="183"/>
        <end position="207"/>
    </location>
</feature>
<feature type="transmembrane region" description="Helical" evidence="1">
    <location>
        <begin position="47"/>
        <end position="70"/>
    </location>
</feature>
<sequence>MSTGSAAPARAFSLQGPDLAFAVTFALGLAAWLVSFVFGAVAAWRALLASFLFFTPLAGGMAVWPAVVQASKGRWAGDSERLALLGLSFAPASLAILVVLWLAADSFAPWPGRTFVQGWWLDADFLFARDVLALALFWGSAWLYLDRRRRRGGAVAGPACIITYACVFSLLGFDLVMALTPDWYSSLFGGYFFVSGLYAGVAAWALLVARAPDPDPDRLHDLGKLTVALSLLTTYCLYSQLLPIWYENLPYETGFVARRMHVQPFSGVGAALCAVVYLGPLLLLLTARVKRRPDLLGGVCGLILLGLWLERWWLVVPSLPGGPVFGLADVGAGLALLGLFGFGVLRLDRLLPDLPVPRGEQP</sequence>
<dbReference type="HOGENOM" id="CLU_042661_1_0_7"/>
<dbReference type="AlphaFoldDB" id="I2Q390"/>
<dbReference type="OrthoDB" id="140980at2"/>
<evidence type="ECO:0000256" key="1">
    <source>
        <dbReference type="SAM" id="Phobius"/>
    </source>
</evidence>
<evidence type="ECO:0000313" key="2">
    <source>
        <dbReference type="EMBL" id="EIG54246.1"/>
    </source>
</evidence>
<feature type="transmembrane region" description="Helical" evidence="1">
    <location>
        <begin position="152"/>
        <end position="171"/>
    </location>
</feature>
<name>I2Q390_9BACT</name>
<keyword evidence="1" id="KW-0472">Membrane</keyword>
<feature type="transmembrane region" description="Helical" evidence="1">
    <location>
        <begin position="227"/>
        <end position="246"/>
    </location>
</feature>
<dbReference type="PANTHER" id="PTHR43044">
    <property type="match status" value="1"/>
</dbReference>
<gene>
    <name evidence="2" type="ORF">DesU5LDRAFT_2590</name>
</gene>
<feature type="transmembrane region" description="Helical" evidence="1">
    <location>
        <begin position="266"/>
        <end position="287"/>
    </location>
</feature>
<evidence type="ECO:0008006" key="3">
    <source>
        <dbReference type="Google" id="ProtNLM"/>
    </source>
</evidence>
<dbReference type="STRING" id="596152.DesU5LDRAFT_2590"/>
<keyword evidence="1" id="KW-0812">Transmembrane</keyword>
<feature type="transmembrane region" description="Helical" evidence="1">
    <location>
        <begin position="19"/>
        <end position="41"/>
    </location>
</feature>
<feature type="transmembrane region" description="Helical" evidence="1">
    <location>
        <begin position="124"/>
        <end position="145"/>
    </location>
</feature>
<dbReference type="EMBL" id="JH600068">
    <property type="protein sequence ID" value="EIG54246.1"/>
    <property type="molecule type" value="Genomic_DNA"/>
</dbReference>
<feature type="transmembrane region" description="Helical" evidence="1">
    <location>
        <begin position="82"/>
        <end position="104"/>
    </location>
</feature>